<dbReference type="PROSITE" id="PS51318">
    <property type="entry name" value="TAT"/>
    <property type="match status" value="1"/>
</dbReference>
<dbReference type="Pfam" id="PF01408">
    <property type="entry name" value="GFO_IDH_MocA"/>
    <property type="match status" value="1"/>
</dbReference>
<keyword evidence="5" id="KW-1185">Reference proteome</keyword>
<reference evidence="4 5" key="1">
    <citation type="submission" date="2016-11" db="EMBL/GenBank/DDBJ databases">
        <authorList>
            <person name="Jaros S."/>
            <person name="Januszkiewicz K."/>
            <person name="Wedrychowicz H."/>
        </authorList>
    </citation>
    <scope>NUCLEOTIDE SEQUENCE [LARGE SCALE GENOMIC DNA]</scope>
    <source>
        <strain evidence="4 5">DSM 21986</strain>
    </source>
</reference>
<dbReference type="InterPro" id="IPR055170">
    <property type="entry name" value="GFO_IDH_MocA-like_dom"/>
</dbReference>
<dbReference type="InterPro" id="IPR036291">
    <property type="entry name" value="NAD(P)-bd_dom_sf"/>
</dbReference>
<evidence type="ECO:0000259" key="2">
    <source>
        <dbReference type="Pfam" id="PF01408"/>
    </source>
</evidence>
<organism evidence="4 5">
    <name type="scientific">Fodinibius roseus</name>
    <dbReference type="NCBI Taxonomy" id="1194090"/>
    <lineage>
        <taxon>Bacteria</taxon>
        <taxon>Pseudomonadati</taxon>
        <taxon>Balneolota</taxon>
        <taxon>Balneolia</taxon>
        <taxon>Balneolales</taxon>
        <taxon>Balneolaceae</taxon>
        <taxon>Fodinibius</taxon>
    </lineage>
</organism>
<dbReference type="PANTHER" id="PTHR43818">
    <property type="entry name" value="BCDNA.GH03377"/>
    <property type="match status" value="1"/>
</dbReference>
<dbReference type="Proteomes" id="UP000184041">
    <property type="component" value="Unassembled WGS sequence"/>
</dbReference>
<dbReference type="RefSeq" id="WP_073062005.1">
    <property type="nucleotide sequence ID" value="NZ_FQUS01000007.1"/>
</dbReference>
<protein>
    <submittedName>
        <fullName evidence="4">Predicted dehydrogenase</fullName>
    </submittedName>
</protein>
<dbReference type="EMBL" id="FQUS01000007">
    <property type="protein sequence ID" value="SHF29712.1"/>
    <property type="molecule type" value="Genomic_DNA"/>
</dbReference>
<evidence type="ECO:0000259" key="3">
    <source>
        <dbReference type="Pfam" id="PF22725"/>
    </source>
</evidence>
<evidence type="ECO:0000313" key="4">
    <source>
        <dbReference type="EMBL" id="SHF29712.1"/>
    </source>
</evidence>
<name>A0A1M5AII3_9BACT</name>
<dbReference type="PRINTS" id="PR01775">
    <property type="entry name" value="GLFROXRDTASE"/>
</dbReference>
<dbReference type="Gene3D" id="3.40.50.720">
    <property type="entry name" value="NAD(P)-binding Rossmann-like Domain"/>
    <property type="match status" value="1"/>
</dbReference>
<feature type="domain" description="Gfo/Idh/MocA-like oxidoreductase N-terminal" evidence="2">
    <location>
        <begin position="50"/>
        <end position="173"/>
    </location>
</feature>
<feature type="domain" description="GFO/IDH/MocA-like oxidoreductase" evidence="3">
    <location>
        <begin position="186"/>
        <end position="294"/>
    </location>
</feature>
<dbReference type="Pfam" id="PF22725">
    <property type="entry name" value="GFO_IDH_MocA_C3"/>
    <property type="match status" value="1"/>
</dbReference>
<proteinExistence type="predicted"/>
<dbReference type="InterPro" id="IPR008354">
    <property type="entry name" value="Glc-Fru_OxRdtase_bac"/>
</dbReference>
<evidence type="ECO:0000313" key="5">
    <source>
        <dbReference type="Proteomes" id="UP000184041"/>
    </source>
</evidence>
<dbReference type="Gene3D" id="3.30.360.10">
    <property type="entry name" value="Dihydrodipicolinate Reductase, domain 2"/>
    <property type="match status" value="1"/>
</dbReference>
<evidence type="ECO:0000256" key="1">
    <source>
        <dbReference type="ARBA" id="ARBA00023002"/>
    </source>
</evidence>
<dbReference type="OrthoDB" id="9795543at2"/>
<dbReference type="AlphaFoldDB" id="A0A1M5AII3"/>
<keyword evidence="1" id="KW-0560">Oxidoreductase</keyword>
<dbReference type="InterPro" id="IPR050463">
    <property type="entry name" value="Gfo/Idh/MocA_oxidrdct_glycsds"/>
</dbReference>
<dbReference type="SUPFAM" id="SSF55347">
    <property type="entry name" value="Glyceraldehyde-3-phosphate dehydrogenase-like, C-terminal domain"/>
    <property type="match status" value="1"/>
</dbReference>
<dbReference type="InterPro" id="IPR000683">
    <property type="entry name" value="Gfo/Idh/MocA-like_OxRdtase_N"/>
</dbReference>
<accession>A0A1M5AII3</accession>
<dbReference type="STRING" id="1194090.SAMN05443144_10770"/>
<dbReference type="GO" id="GO:0016491">
    <property type="term" value="F:oxidoreductase activity"/>
    <property type="evidence" value="ECO:0007669"/>
    <property type="project" value="UniProtKB-KW"/>
</dbReference>
<gene>
    <name evidence="4" type="ORF">SAMN05443144_10770</name>
</gene>
<dbReference type="InterPro" id="IPR006311">
    <property type="entry name" value="TAT_signal"/>
</dbReference>
<dbReference type="GO" id="GO:0000166">
    <property type="term" value="F:nucleotide binding"/>
    <property type="evidence" value="ECO:0007669"/>
    <property type="project" value="InterPro"/>
</dbReference>
<dbReference type="SUPFAM" id="SSF51735">
    <property type="entry name" value="NAD(P)-binding Rossmann-fold domains"/>
    <property type="match status" value="1"/>
</dbReference>
<dbReference type="PANTHER" id="PTHR43818:SF11">
    <property type="entry name" value="BCDNA.GH03377"/>
    <property type="match status" value="1"/>
</dbReference>
<sequence length="388" mass="43088">MSYSRRDFLSHLSLGLGSVAMLPGLAMIDSTKRFLAAAGLAELPENEKLGVALVGLGRYATGQLAPALQETKLCKLSGIVTGTPRKEKEWARKYDLPESNIYNYETYDQVADNDDIDIIYVVLPNSMHAEYSIRAAEAGKHVICEKPMATSVRDCQQMIDACQKAGRKLSIGYRLHFEPYNKEMMRLGRQEVLGAAEQMSGAHSFPLNDPDAWRLDKEMAGGGPLMDVGIYVIQAGLYTIGQLPVSVMAWDETQNPDNFPEVEGTIRWDLNFPNNVVLHGESSYEDRGNNFRLEASDGWAELSPAYSYSGIRGDTSEGPMDFPQVNQQALQMDDFARCILEDDQTIVLGEMGKRDMIIMEAIYESADTGQEVPLNFDKEEGYIRPLAG</sequence>